<accession>E4RSE1</accession>
<proteinExistence type="inferred from homology"/>
<dbReference type="NCBIfam" id="NF033546">
    <property type="entry name" value="transpos_IS21"/>
    <property type="match status" value="1"/>
</dbReference>
<dbReference type="Pfam" id="PF22483">
    <property type="entry name" value="Mu-transpos_C_2"/>
    <property type="match status" value="1"/>
</dbReference>
<dbReference type="Proteomes" id="UP000007435">
    <property type="component" value="Chromosome"/>
</dbReference>
<feature type="domain" description="Integrase catalytic" evidence="2">
    <location>
        <begin position="135"/>
        <end position="317"/>
    </location>
</feature>
<organism evidence="3 4">
    <name type="scientific">Leadbetterella byssophila (strain DSM 17132 / JCM 16389 / KACC 11308 / NBRC 106382 / 4M15)</name>
    <dbReference type="NCBI Taxonomy" id="649349"/>
    <lineage>
        <taxon>Bacteria</taxon>
        <taxon>Pseudomonadati</taxon>
        <taxon>Bacteroidota</taxon>
        <taxon>Cytophagia</taxon>
        <taxon>Cytophagales</taxon>
        <taxon>Leadbetterellaceae</taxon>
        <taxon>Leadbetterella</taxon>
    </lineage>
</organism>
<dbReference type="SUPFAM" id="SSF53098">
    <property type="entry name" value="Ribonuclease H-like"/>
    <property type="match status" value="1"/>
</dbReference>
<dbReference type="InterPro" id="IPR054353">
    <property type="entry name" value="IstA-like_C"/>
</dbReference>
<gene>
    <name evidence="3" type="ordered locus">Lbys_1981</name>
</gene>
<evidence type="ECO:0000259" key="2">
    <source>
        <dbReference type="PROSITE" id="PS50994"/>
    </source>
</evidence>
<name>E4RSE1_LEAB4</name>
<dbReference type="InterPro" id="IPR001584">
    <property type="entry name" value="Integrase_cat-core"/>
</dbReference>
<dbReference type="AlphaFoldDB" id="E4RSE1"/>
<protein>
    <submittedName>
        <fullName evidence="3">Integrase catalytic region</fullName>
    </submittedName>
</protein>
<dbReference type="eggNOG" id="COG4584">
    <property type="taxonomic scope" value="Bacteria"/>
</dbReference>
<comment type="similarity">
    <text evidence="1">Belongs to the transposase IS21/IS408/IS1162 family.</text>
</comment>
<dbReference type="STRING" id="649349.Lbys_1981"/>
<dbReference type="KEGG" id="lby:Lbys_1981"/>
<dbReference type="EMBL" id="CP002305">
    <property type="protein sequence ID" value="ADQ17677.1"/>
    <property type="molecule type" value="Genomic_DNA"/>
</dbReference>
<keyword evidence="4" id="KW-1185">Reference proteome</keyword>
<dbReference type="InterPro" id="IPR012337">
    <property type="entry name" value="RNaseH-like_sf"/>
</dbReference>
<evidence type="ECO:0000256" key="1">
    <source>
        <dbReference type="ARBA" id="ARBA00009277"/>
    </source>
</evidence>
<dbReference type="OrthoDB" id="3193769at2"/>
<dbReference type="GO" id="GO:0015074">
    <property type="term" value="P:DNA integration"/>
    <property type="evidence" value="ECO:0007669"/>
    <property type="project" value="InterPro"/>
</dbReference>
<sequence length="499" mass="57414">MANQIISMNKLHLVLRMLMDGKSRRSISRMAEVSRTTVDKYAQIFHSHPLSLLELHKLDEYDLQVIVKPESRSKPSLELLYGEFDTAVKELKKVGVTKQFLWNAYKTKYPNGIGYSQYCDHLNKYLQHQQISYVFEHKAADKLMIDFAGKKLYLTDYETGEQKPVEFFVGILPCSGFTFGMACMSQQTPDFLGCLGACIAAVGGVPQAIVTDNLKPAVKKASKYDPELNASMSDFAEHYNTVILPTRAYKPKDKALVEGAVKILYTRVYAPLHGRVFHSLAELNRAIAELVAQHNNLPYQNKMGNRLQQFETLEKEKLKPLPAEPFELRKYQQAKVHPNCHVVLSEDKHHYSVPYQYVGKKVDIKYTNERVEIYWNYKQIAIHERLKANYKYTTNAAHLHPNHRYYHNWSEDFFKSEGYKIGENTHQLMGQIFGQFKHPEQGYKLCQGVLQLAKKYGICVSARPSTYFMSGLLSRPLLYEQRRKEITDVCDASGLASER</sequence>
<dbReference type="InterPro" id="IPR036397">
    <property type="entry name" value="RNaseH_sf"/>
</dbReference>
<dbReference type="PANTHER" id="PTHR35004:SF8">
    <property type="entry name" value="TRANSPOSASE RV3428C-RELATED"/>
    <property type="match status" value="1"/>
</dbReference>
<dbReference type="Gene3D" id="3.30.420.10">
    <property type="entry name" value="Ribonuclease H-like superfamily/Ribonuclease H"/>
    <property type="match status" value="1"/>
</dbReference>
<dbReference type="HOGENOM" id="CLU_020626_11_0_10"/>
<reference key="1">
    <citation type="submission" date="2010-11" db="EMBL/GenBank/DDBJ databases">
        <title>The complete genome of Leadbetterella byssophila DSM 17132.</title>
        <authorList>
            <consortium name="US DOE Joint Genome Institute (JGI-PGF)"/>
            <person name="Lucas S."/>
            <person name="Copeland A."/>
            <person name="Lapidus A."/>
            <person name="Glavina del Rio T."/>
            <person name="Dalin E."/>
            <person name="Tice H."/>
            <person name="Bruce D."/>
            <person name="Goodwin L."/>
            <person name="Pitluck S."/>
            <person name="Kyrpides N."/>
            <person name="Mavromatis K."/>
            <person name="Ivanova N."/>
            <person name="Teshima H."/>
            <person name="Brettin T."/>
            <person name="Detter J.C."/>
            <person name="Han C."/>
            <person name="Tapia R."/>
            <person name="Land M."/>
            <person name="Hauser L."/>
            <person name="Markowitz V."/>
            <person name="Cheng J.-F."/>
            <person name="Hugenholtz P."/>
            <person name="Woyke T."/>
            <person name="Wu D."/>
            <person name="Tindall B."/>
            <person name="Pomrenke H.G."/>
            <person name="Brambilla E."/>
            <person name="Klenk H.-P."/>
            <person name="Eisen J.A."/>
        </authorList>
    </citation>
    <scope>NUCLEOTIDE SEQUENCE [LARGE SCALE GENOMIC DNA]</scope>
    <source>
        <strain>DSM 17132</strain>
    </source>
</reference>
<evidence type="ECO:0000313" key="3">
    <source>
        <dbReference type="EMBL" id="ADQ17677.1"/>
    </source>
</evidence>
<reference evidence="3 4" key="2">
    <citation type="journal article" date="2011" name="Stand. Genomic Sci.">
        <title>Complete genome sequence of Leadbetterella byssophila type strain (4M15).</title>
        <authorList>
            <person name="Abt B."/>
            <person name="Teshima H."/>
            <person name="Lucas S."/>
            <person name="Lapidus A."/>
            <person name="Del Rio T.G."/>
            <person name="Nolan M."/>
            <person name="Tice H."/>
            <person name="Cheng J.F."/>
            <person name="Pitluck S."/>
            <person name="Liolios K."/>
            <person name="Pagani I."/>
            <person name="Ivanova N."/>
            <person name="Mavromatis K."/>
            <person name="Pati A."/>
            <person name="Tapia R."/>
            <person name="Han C."/>
            <person name="Goodwin L."/>
            <person name="Chen A."/>
            <person name="Palaniappan K."/>
            <person name="Land M."/>
            <person name="Hauser L."/>
            <person name="Chang Y.J."/>
            <person name="Jeffries C.D."/>
            <person name="Rohde M."/>
            <person name="Goker M."/>
            <person name="Tindall B.J."/>
            <person name="Detter J.C."/>
            <person name="Woyke T."/>
            <person name="Bristow J."/>
            <person name="Eisen J.A."/>
            <person name="Markowitz V."/>
            <person name="Hugenholtz P."/>
            <person name="Klenk H.P."/>
            <person name="Kyrpides N.C."/>
        </authorList>
    </citation>
    <scope>NUCLEOTIDE SEQUENCE [LARGE SCALE GENOMIC DNA]</scope>
    <source>
        <strain evidence="4">DSM 17132 / JCM 16389 / KACC 11308 / NBRC 106382 / 4M15</strain>
    </source>
</reference>
<dbReference type="GO" id="GO:0003676">
    <property type="term" value="F:nucleic acid binding"/>
    <property type="evidence" value="ECO:0007669"/>
    <property type="project" value="InterPro"/>
</dbReference>
<dbReference type="PROSITE" id="PS50994">
    <property type="entry name" value="INTEGRASE"/>
    <property type="match status" value="1"/>
</dbReference>
<evidence type="ECO:0000313" key="4">
    <source>
        <dbReference type="Proteomes" id="UP000007435"/>
    </source>
</evidence>
<dbReference type="PANTHER" id="PTHR35004">
    <property type="entry name" value="TRANSPOSASE RV3428C-RELATED"/>
    <property type="match status" value="1"/>
</dbReference>